<comment type="caution">
    <text evidence="1">The sequence shown here is derived from an EMBL/GenBank/DDBJ whole genome shotgun (WGS) entry which is preliminary data.</text>
</comment>
<evidence type="ECO:0000313" key="1">
    <source>
        <dbReference type="EMBL" id="RNA38768.1"/>
    </source>
</evidence>
<gene>
    <name evidence="1" type="ORF">BpHYR1_014797</name>
</gene>
<evidence type="ECO:0000313" key="2">
    <source>
        <dbReference type="Proteomes" id="UP000276133"/>
    </source>
</evidence>
<protein>
    <submittedName>
        <fullName evidence="1">Uncharacterized protein</fullName>
    </submittedName>
</protein>
<accession>A0A3M7ST82</accession>
<sequence>MRIITNLIDTCTIQRTPTTEKINLPKKYNARDKRKKDFTKTRKIKKINLEKWNALYENLNKSSPSERKFWKTLNASTENDTDFMENSNITDQEKAEIMADHLEKVLSNKHSLNKNTRNYFKYYKSNRFNGEISTNEI</sequence>
<reference evidence="1 2" key="1">
    <citation type="journal article" date="2018" name="Sci. Rep.">
        <title>Genomic signatures of local adaptation to the degree of environmental predictability in rotifers.</title>
        <authorList>
            <person name="Franch-Gras L."/>
            <person name="Hahn C."/>
            <person name="Garcia-Roger E.M."/>
            <person name="Carmona M.J."/>
            <person name="Serra M."/>
            <person name="Gomez A."/>
        </authorList>
    </citation>
    <scope>NUCLEOTIDE SEQUENCE [LARGE SCALE GENOMIC DNA]</scope>
    <source>
        <strain evidence="1">HYR1</strain>
    </source>
</reference>
<dbReference type="AlphaFoldDB" id="A0A3M7ST82"/>
<dbReference type="Proteomes" id="UP000276133">
    <property type="component" value="Unassembled WGS sequence"/>
</dbReference>
<keyword evidence="2" id="KW-1185">Reference proteome</keyword>
<name>A0A3M7ST82_BRAPC</name>
<dbReference type="EMBL" id="REGN01000826">
    <property type="protein sequence ID" value="RNA38768.1"/>
    <property type="molecule type" value="Genomic_DNA"/>
</dbReference>
<organism evidence="1 2">
    <name type="scientific">Brachionus plicatilis</name>
    <name type="common">Marine rotifer</name>
    <name type="synonym">Brachionus muelleri</name>
    <dbReference type="NCBI Taxonomy" id="10195"/>
    <lineage>
        <taxon>Eukaryota</taxon>
        <taxon>Metazoa</taxon>
        <taxon>Spiralia</taxon>
        <taxon>Gnathifera</taxon>
        <taxon>Rotifera</taxon>
        <taxon>Eurotatoria</taxon>
        <taxon>Monogononta</taxon>
        <taxon>Pseudotrocha</taxon>
        <taxon>Ploima</taxon>
        <taxon>Brachionidae</taxon>
        <taxon>Brachionus</taxon>
    </lineage>
</organism>
<proteinExistence type="predicted"/>